<comment type="caution">
    <text evidence="2">The sequence shown here is derived from an EMBL/GenBank/DDBJ whole genome shotgun (WGS) entry which is preliminary data.</text>
</comment>
<evidence type="ECO:0000313" key="3">
    <source>
        <dbReference type="Proteomes" id="UP001183809"/>
    </source>
</evidence>
<organism evidence="2 3">
    <name type="scientific">Streptomyces gibsoniae</name>
    <dbReference type="NCBI Taxonomy" id="3075529"/>
    <lineage>
        <taxon>Bacteria</taxon>
        <taxon>Bacillati</taxon>
        <taxon>Actinomycetota</taxon>
        <taxon>Actinomycetes</taxon>
        <taxon>Kitasatosporales</taxon>
        <taxon>Streptomycetaceae</taxon>
        <taxon>Streptomyces</taxon>
    </lineage>
</organism>
<name>A0ABU2TUD4_9ACTN</name>
<evidence type="ECO:0008006" key="4">
    <source>
        <dbReference type="Google" id="ProtNLM"/>
    </source>
</evidence>
<dbReference type="RefSeq" id="WP_311695621.1">
    <property type="nucleotide sequence ID" value="NZ_JAVREY010000015.1"/>
</dbReference>
<feature type="compositionally biased region" description="Low complexity" evidence="1">
    <location>
        <begin position="506"/>
        <end position="518"/>
    </location>
</feature>
<feature type="region of interest" description="Disordered" evidence="1">
    <location>
        <begin position="448"/>
        <end position="820"/>
    </location>
</feature>
<feature type="compositionally biased region" description="Low complexity" evidence="1">
    <location>
        <begin position="699"/>
        <end position="708"/>
    </location>
</feature>
<feature type="region of interest" description="Disordered" evidence="1">
    <location>
        <begin position="1053"/>
        <end position="1108"/>
    </location>
</feature>
<gene>
    <name evidence="2" type="ORF">RM764_15590</name>
</gene>
<dbReference type="Gene3D" id="3.90.176.10">
    <property type="entry name" value="Toxin ADP-ribosyltransferase, Chain A, domain 1"/>
    <property type="match status" value="1"/>
</dbReference>
<feature type="compositionally biased region" description="Low complexity" evidence="1">
    <location>
        <begin position="736"/>
        <end position="758"/>
    </location>
</feature>
<feature type="compositionally biased region" description="Pro residues" evidence="1">
    <location>
        <begin position="574"/>
        <end position="611"/>
    </location>
</feature>
<evidence type="ECO:0000313" key="2">
    <source>
        <dbReference type="EMBL" id="MDT0464431.1"/>
    </source>
</evidence>
<feature type="compositionally biased region" description="Low complexity" evidence="1">
    <location>
        <begin position="806"/>
        <end position="818"/>
    </location>
</feature>
<dbReference type="EMBL" id="JAVREY010000015">
    <property type="protein sequence ID" value="MDT0464431.1"/>
    <property type="molecule type" value="Genomic_DNA"/>
</dbReference>
<evidence type="ECO:0000256" key="1">
    <source>
        <dbReference type="SAM" id="MobiDB-lite"/>
    </source>
</evidence>
<proteinExistence type="predicted"/>
<feature type="compositionally biased region" description="Low complexity" evidence="1">
    <location>
        <begin position="718"/>
        <end position="728"/>
    </location>
</feature>
<keyword evidence="3" id="KW-1185">Reference proteome</keyword>
<protein>
    <recommendedName>
        <fullName evidence="4">ADP ribosyltransferase domain-containing protein</fullName>
    </recommendedName>
</protein>
<accession>A0ABU2TUD4</accession>
<reference evidence="3" key="1">
    <citation type="submission" date="2023-07" db="EMBL/GenBank/DDBJ databases">
        <title>30 novel species of actinomycetes from the DSMZ collection.</title>
        <authorList>
            <person name="Nouioui I."/>
        </authorList>
    </citation>
    <scope>NUCLEOTIDE SEQUENCE [LARGE SCALE GENOMIC DNA]</scope>
    <source>
        <strain evidence="3">DSM 41699</strain>
    </source>
</reference>
<sequence length="1108" mass="114854">MRIRLGAVRAAGTALQCRAVGHALLIHPKGEPDPQAAAFAAGLAPDPQHTVAVVDLPFGTLEDSADAVARLLAHRGHSLRLVFGRATPQESQRTAQRIADRLDRLVLAPDGEVLPTDGGGLFVPSEHGAGWLRFRPGRAAERDSRRFPKPRWEFSTFDRPWATSGHGLVEPVPSGVWVRSPHLPDSPESGQRLVDRLPSHPEILTVVLGSPGGPPVTLSDVARLWDTVLPSARSWVRFLHLGPVALPEGAEALGQELADALGQQVVLYTGVPVKARVGLDSPEVASLRPDGTLGHRPFVSELMYFPRTGDTPAPPALFGLRRPLVEVPEISTGVYEYAHDAVLEVVQSGLWMRPSVEPAGSDAVRRIPAAPGYAAILYDRSTPGAEERMRALAEDMLWKLDPDRREGFTVVPADEPGVAAGVPDDAYLWSPQDPAAYGPQMVAPPLTRQRRPAEIAPWAPASTGRPQEGRERAAVPAGVPGRASALNPLDPDESPAVRVAGRNDTASAVAPAPAPQAARTESDVPSAALPRTESDAGRSAADEAEASGEATRVATAATEGSIAPGLRPDAPHGGPNPAPEPPPTGEPLPLPPPTPDAARGPVPPAPAPAPAPNGQVTPSRPKLPDLPTVSEPAPAGEPQAPVEPPRTDPRPAAAPDRADTAPSGEQRTPALPPEPPANTPEAAPNAPDTEQGAPQAPDAPGTLPQQTPQAPPSAPDGPEAAVPQAPEAPQTPPSAPQASEAPVPVAPKPAAKAVPAPARMIRLESDAPAAAPTQPADPGPTPVPDGSDGPVTPSLAPAASDGPGSAVTPATPAAGAGVRVQPVPKGSACAVLPERGTSKERGWVRRTFSTQYNAVAGTVSRVMSESPGLRGGGRGEAADALTDLVAVRLYLSGDSRQVDDAVRSAQVGPHVPLARCVAAGLRRLPSYRGAALLRAPATAMERAWYREGRLTTEWAFCTAYSAPHPGPENGTDFLIWSMTARRTSLIDPSEPYRVVFLPGTTFKVLRPSDGEGPVLMRELSPSEIASDGKVDVQRVPLDEIALDGLERAAGALSANDASGSAAAGGGDQGGTRPEERFGTPPGLIGAAQPRRPRGNGGDMSASDKGAKL</sequence>
<dbReference type="Proteomes" id="UP001183809">
    <property type="component" value="Unassembled WGS sequence"/>
</dbReference>